<evidence type="ECO:0000259" key="2">
    <source>
        <dbReference type="Pfam" id="PF02926"/>
    </source>
</evidence>
<evidence type="ECO:0000313" key="4">
    <source>
        <dbReference type="Proteomes" id="UP000054321"/>
    </source>
</evidence>
<dbReference type="CDD" id="cd11717">
    <property type="entry name" value="THUMP_THUMPD1_like"/>
    <property type="match status" value="1"/>
</dbReference>
<organism evidence="3 4">
    <name type="scientific">Oidiodendron maius (strain Zn)</name>
    <dbReference type="NCBI Taxonomy" id="913774"/>
    <lineage>
        <taxon>Eukaryota</taxon>
        <taxon>Fungi</taxon>
        <taxon>Dikarya</taxon>
        <taxon>Ascomycota</taxon>
        <taxon>Pezizomycotina</taxon>
        <taxon>Leotiomycetes</taxon>
        <taxon>Leotiomycetes incertae sedis</taxon>
        <taxon>Myxotrichaceae</taxon>
        <taxon>Oidiodendron</taxon>
    </lineage>
</organism>
<name>A0A0C3HEU0_OIDMZ</name>
<dbReference type="EMBL" id="KN832876">
    <property type="protein sequence ID" value="KIN00837.1"/>
    <property type="molecule type" value="Genomic_DNA"/>
</dbReference>
<proteinExistence type="predicted"/>
<dbReference type="PANTHER" id="PTHR13452">
    <property type="entry name" value="THUMP DOMAIN CONTAINING PROTEIN 1-RELATED"/>
    <property type="match status" value="1"/>
</dbReference>
<dbReference type="Proteomes" id="UP000054321">
    <property type="component" value="Unassembled WGS sequence"/>
</dbReference>
<keyword evidence="4" id="KW-1185">Reference proteome</keyword>
<dbReference type="InParanoid" id="A0A0C3HEU0"/>
<dbReference type="FunFam" id="3.30.2300.10:FF:000001">
    <property type="entry name" value="THUMP domain-containing protein 1"/>
    <property type="match status" value="1"/>
</dbReference>
<dbReference type="PANTHER" id="PTHR13452:SF10">
    <property type="entry name" value="THUMP DOMAIN-CONTAINING PROTEIN 1"/>
    <property type="match status" value="1"/>
</dbReference>
<dbReference type="InterPro" id="IPR040183">
    <property type="entry name" value="THUMPD1-like"/>
</dbReference>
<dbReference type="InterPro" id="IPR004114">
    <property type="entry name" value="THUMP_dom"/>
</dbReference>
<dbReference type="AlphaFoldDB" id="A0A0C3HEU0"/>
<accession>A0A0C3HEU0</accession>
<dbReference type="SUPFAM" id="SSF143437">
    <property type="entry name" value="THUMP domain-like"/>
    <property type="match status" value="1"/>
</dbReference>
<protein>
    <recommendedName>
        <fullName evidence="2">THUMP domain-containing protein</fullName>
    </recommendedName>
</protein>
<dbReference type="GO" id="GO:0003723">
    <property type="term" value="F:RNA binding"/>
    <property type="evidence" value="ECO:0007669"/>
    <property type="project" value="InterPro"/>
</dbReference>
<evidence type="ECO:0000256" key="1">
    <source>
        <dbReference type="SAM" id="MobiDB-lite"/>
    </source>
</evidence>
<dbReference type="GO" id="GO:0006400">
    <property type="term" value="P:tRNA modification"/>
    <property type="evidence" value="ECO:0007669"/>
    <property type="project" value="InterPro"/>
</dbReference>
<feature type="region of interest" description="Disordered" evidence="1">
    <location>
        <begin position="289"/>
        <end position="331"/>
    </location>
</feature>
<dbReference type="OrthoDB" id="367221at2759"/>
<dbReference type="STRING" id="913774.A0A0C3HEU0"/>
<feature type="compositionally biased region" description="Basic and acidic residues" evidence="1">
    <location>
        <begin position="1"/>
        <end position="19"/>
    </location>
</feature>
<reference evidence="3 4" key="1">
    <citation type="submission" date="2014-04" db="EMBL/GenBank/DDBJ databases">
        <authorList>
            <consortium name="DOE Joint Genome Institute"/>
            <person name="Kuo A."/>
            <person name="Martino E."/>
            <person name="Perotto S."/>
            <person name="Kohler A."/>
            <person name="Nagy L.G."/>
            <person name="Floudas D."/>
            <person name="Copeland A."/>
            <person name="Barry K.W."/>
            <person name="Cichocki N."/>
            <person name="Veneault-Fourrey C."/>
            <person name="LaButti K."/>
            <person name="Lindquist E.A."/>
            <person name="Lipzen A."/>
            <person name="Lundell T."/>
            <person name="Morin E."/>
            <person name="Murat C."/>
            <person name="Sun H."/>
            <person name="Tunlid A."/>
            <person name="Henrissat B."/>
            <person name="Grigoriev I.V."/>
            <person name="Hibbett D.S."/>
            <person name="Martin F."/>
            <person name="Nordberg H.P."/>
            <person name="Cantor M.N."/>
            <person name="Hua S.X."/>
        </authorList>
    </citation>
    <scope>NUCLEOTIDE SEQUENCE [LARGE SCALE GENOMIC DNA]</scope>
    <source>
        <strain evidence="3 4">Zn</strain>
    </source>
</reference>
<dbReference type="Gene3D" id="3.30.2300.10">
    <property type="entry name" value="THUMP superfamily"/>
    <property type="match status" value="1"/>
</dbReference>
<gene>
    <name evidence="3" type="ORF">OIDMADRAFT_103573</name>
</gene>
<sequence>MAESNKRKETSGDDRDRSAPKRSKGGSHGKWQTPHQKAKRAYSHGNGKIEPGDVGIWATCAKGQERRARGELQSMFEECAERFYGIKAAPGVDENEDSDDDIETSIKKELETLGNKEGKLHIFRAVRLDMPCLLFFKTELPVDPADFVHRICEEIITKPNIRRMRYINRLTPMSCIGKATERGLEEVGRAVLAKHFQLSGEETRGDDTQSSSSYAIRPSIRNHNTLRRDAVIKQTAMLVADSHKVDLTNPDKVIIVELFQSVCGMSVVGSDWEKLKRFNLAELYPSASRTQQGAGFKAEAEAVPAMPESVTTDETSHPPATAAERAFPESE</sequence>
<dbReference type="HOGENOM" id="CLU_039352_2_0_1"/>
<feature type="region of interest" description="Disordered" evidence="1">
    <location>
        <begin position="1"/>
        <end position="47"/>
    </location>
</feature>
<feature type="domain" description="THUMP" evidence="2">
    <location>
        <begin position="208"/>
        <end position="268"/>
    </location>
</feature>
<dbReference type="Pfam" id="PF02926">
    <property type="entry name" value="THUMP"/>
    <property type="match status" value="1"/>
</dbReference>
<evidence type="ECO:0000313" key="3">
    <source>
        <dbReference type="EMBL" id="KIN00837.1"/>
    </source>
</evidence>
<dbReference type="FunCoup" id="A0A0C3HEU0">
    <property type="interactions" value="866"/>
</dbReference>
<reference evidence="4" key="2">
    <citation type="submission" date="2015-01" db="EMBL/GenBank/DDBJ databases">
        <title>Evolutionary Origins and Diversification of the Mycorrhizal Mutualists.</title>
        <authorList>
            <consortium name="DOE Joint Genome Institute"/>
            <consortium name="Mycorrhizal Genomics Consortium"/>
            <person name="Kohler A."/>
            <person name="Kuo A."/>
            <person name="Nagy L.G."/>
            <person name="Floudas D."/>
            <person name="Copeland A."/>
            <person name="Barry K.W."/>
            <person name="Cichocki N."/>
            <person name="Veneault-Fourrey C."/>
            <person name="LaButti K."/>
            <person name="Lindquist E.A."/>
            <person name="Lipzen A."/>
            <person name="Lundell T."/>
            <person name="Morin E."/>
            <person name="Murat C."/>
            <person name="Riley R."/>
            <person name="Ohm R."/>
            <person name="Sun H."/>
            <person name="Tunlid A."/>
            <person name="Henrissat B."/>
            <person name="Grigoriev I.V."/>
            <person name="Hibbett D.S."/>
            <person name="Martin F."/>
        </authorList>
    </citation>
    <scope>NUCLEOTIDE SEQUENCE [LARGE SCALE GENOMIC DNA]</scope>
    <source>
        <strain evidence="4">Zn</strain>
    </source>
</reference>